<evidence type="ECO:0000256" key="6">
    <source>
        <dbReference type="ARBA" id="ARBA00023180"/>
    </source>
</evidence>
<dbReference type="PIRSF" id="PIRSF000862">
    <property type="entry name" value="Steryl_ester_lip"/>
    <property type="match status" value="1"/>
</dbReference>
<dbReference type="Proteomes" id="UP000504629">
    <property type="component" value="Unplaced"/>
</dbReference>
<evidence type="ECO:0000256" key="7">
    <source>
        <dbReference type="PIRNR" id="PIRNR000862"/>
    </source>
</evidence>
<protein>
    <recommendedName>
        <fullName evidence="7">Lipase</fullName>
    </recommendedName>
</protein>
<dbReference type="InterPro" id="IPR029058">
    <property type="entry name" value="AB_hydrolase_fold"/>
</dbReference>
<dbReference type="OrthoDB" id="9974421at2759"/>
<name>A0A6J2JUY7_BOMMA</name>
<dbReference type="Pfam" id="PF00561">
    <property type="entry name" value="Abhydrolase_1"/>
    <property type="match status" value="1"/>
</dbReference>
<comment type="similarity">
    <text evidence="1 7">Belongs to the AB hydrolase superfamily. Lipase family.</text>
</comment>
<evidence type="ECO:0000313" key="11">
    <source>
        <dbReference type="RefSeq" id="XP_028032712.1"/>
    </source>
</evidence>
<reference evidence="11" key="1">
    <citation type="submission" date="2025-08" db="UniProtKB">
        <authorList>
            <consortium name="RefSeq"/>
        </authorList>
    </citation>
    <scope>IDENTIFICATION</scope>
    <source>
        <tissue evidence="11">Silk gland</tissue>
    </source>
</reference>
<keyword evidence="4 7" id="KW-0442">Lipid degradation</keyword>
<dbReference type="AlphaFoldDB" id="A0A6J2JUY7"/>
<gene>
    <name evidence="11" type="primary">LOC114244945</name>
</gene>
<dbReference type="InterPro" id="IPR025483">
    <property type="entry name" value="Lipase_euk"/>
</dbReference>
<proteinExistence type="inferred from homology"/>
<feature type="domain" description="AB hydrolase-1" evidence="9">
    <location>
        <begin position="112"/>
        <end position="416"/>
    </location>
</feature>
<evidence type="ECO:0000256" key="4">
    <source>
        <dbReference type="ARBA" id="ARBA00022963"/>
    </source>
</evidence>
<organism evidence="10 11">
    <name type="scientific">Bombyx mandarina</name>
    <name type="common">Wild silk moth</name>
    <name type="synonym">Wild silkworm</name>
    <dbReference type="NCBI Taxonomy" id="7092"/>
    <lineage>
        <taxon>Eukaryota</taxon>
        <taxon>Metazoa</taxon>
        <taxon>Ecdysozoa</taxon>
        <taxon>Arthropoda</taxon>
        <taxon>Hexapoda</taxon>
        <taxon>Insecta</taxon>
        <taxon>Pterygota</taxon>
        <taxon>Neoptera</taxon>
        <taxon>Endopterygota</taxon>
        <taxon>Lepidoptera</taxon>
        <taxon>Glossata</taxon>
        <taxon>Ditrysia</taxon>
        <taxon>Bombycoidea</taxon>
        <taxon>Bombycidae</taxon>
        <taxon>Bombycinae</taxon>
        <taxon>Bombyx</taxon>
    </lineage>
</organism>
<evidence type="ECO:0000256" key="3">
    <source>
        <dbReference type="ARBA" id="ARBA00022801"/>
    </source>
</evidence>
<evidence type="ECO:0000256" key="2">
    <source>
        <dbReference type="ARBA" id="ARBA00022729"/>
    </source>
</evidence>
<dbReference type="RefSeq" id="XP_028032712.1">
    <property type="nucleotide sequence ID" value="XM_028176911.1"/>
</dbReference>
<dbReference type="GeneID" id="114244945"/>
<accession>A0A6J2JUY7</accession>
<dbReference type="SUPFAM" id="SSF53474">
    <property type="entry name" value="alpha/beta-Hydrolases"/>
    <property type="match status" value="1"/>
</dbReference>
<dbReference type="PANTHER" id="PTHR11005">
    <property type="entry name" value="LYSOSOMAL ACID LIPASE-RELATED"/>
    <property type="match status" value="1"/>
</dbReference>
<feature type="active site" description="Nucleophile" evidence="8">
    <location>
        <position position="205"/>
    </location>
</feature>
<evidence type="ECO:0000313" key="10">
    <source>
        <dbReference type="Proteomes" id="UP000504629"/>
    </source>
</evidence>
<feature type="active site" description="Charge relay system" evidence="8">
    <location>
        <position position="410"/>
    </location>
</feature>
<dbReference type="GO" id="GO:0016788">
    <property type="term" value="F:hydrolase activity, acting on ester bonds"/>
    <property type="evidence" value="ECO:0007669"/>
    <property type="project" value="InterPro"/>
</dbReference>
<evidence type="ECO:0000256" key="1">
    <source>
        <dbReference type="ARBA" id="ARBA00010701"/>
    </source>
</evidence>
<dbReference type="GO" id="GO:0016042">
    <property type="term" value="P:lipid catabolic process"/>
    <property type="evidence" value="ECO:0007669"/>
    <property type="project" value="UniProtKB-KW"/>
</dbReference>
<dbReference type="FunFam" id="3.40.50.1820:FF:000057">
    <property type="entry name" value="Lipase"/>
    <property type="match status" value="1"/>
</dbReference>
<evidence type="ECO:0000256" key="8">
    <source>
        <dbReference type="PIRSR" id="PIRSR000862-1"/>
    </source>
</evidence>
<evidence type="ECO:0000256" key="5">
    <source>
        <dbReference type="ARBA" id="ARBA00023098"/>
    </source>
</evidence>
<dbReference type="InterPro" id="IPR000073">
    <property type="entry name" value="AB_hydrolase_1"/>
</dbReference>
<dbReference type="Gene3D" id="3.40.50.1820">
    <property type="entry name" value="alpha/beta hydrolase"/>
    <property type="match status" value="1"/>
</dbReference>
<keyword evidence="6" id="KW-0325">Glycoprotein</keyword>
<keyword evidence="2" id="KW-0732">Signal</keyword>
<evidence type="ECO:0000259" key="9">
    <source>
        <dbReference type="Pfam" id="PF00561"/>
    </source>
</evidence>
<keyword evidence="3 7" id="KW-0378">Hydrolase</keyword>
<keyword evidence="10" id="KW-1185">Reference proteome</keyword>
<keyword evidence="5" id="KW-0443">Lipid metabolism</keyword>
<sequence>MIFISKTIPYIYALLYLNREGNPFHSTLRDRFWNQSQEASALEVNDFAVTYSLIPFRASTGFVVKINVPVDAKLDFKGLAAKYGHPCEEHYVESEDGYVTKLFHLPGDRKRPVLMMHGIFDSADTFIIRGKRSMAISLANAGYDVWLANMRGNKHSRRHVTLNPDKDPEFWNFSYHEMALYDLPATIDYILGHTGQTRIYGIGHSQGNNIFFAMTAMLPQYNKKIKVFISLAPAVYIGNIEMPTKILVLLSPLVNYLFEGVGNEEILPDGTILQRLLQKVCPLGLPGYVLCVELILFQLAGYNTAELEREFLPIALGHTPSGSSRKNLNHLAQSGKYKRFAYYDAGAEENIRLYGRKEPPLYDLSAVTMKVAIFTGNNDKLVVMKDTARLRDQLTNVVEYRVLKPRKWNHVDFVWGRNADIYLFPYIHQLLRKY</sequence>
<feature type="active site" description="Charge relay system" evidence="8">
    <location>
        <position position="379"/>
    </location>
</feature>
<dbReference type="KEGG" id="bman:114244945"/>